<evidence type="ECO:0000313" key="3">
    <source>
        <dbReference type="EMBL" id="MFC4563821.1"/>
    </source>
</evidence>
<evidence type="ECO:0000313" key="4">
    <source>
        <dbReference type="Proteomes" id="UP001595923"/>
    </source>
</evidence>
<sequence length="1058" mass="119543">MESVLALVRSVGWDTDEDEKSGWFHEEESDEEEDLEDTDYVDEDYSERDMTKRIWLWSVIELHEHLKSLAPFPWLAPWAQAALQEEAEQSEALRREYAASFNPIHLLEAAAATLMESRDLPLSLPGATVAWSTEALRDALERLKDRWTRRIASCPEGVSEDVVADLVHHILPKGESTESAQAMLELAESWAQKTRNAVEHFPVSGDRWVLLQLRDFKVISWNNWWAAVIAHYTMAADWRHPAVLMRVPEPISHRLEEESGQYDVVYTEKEASTDADPAALLAETLNFPGRDVAPLLPGVLDDGPVHQRRMLTEQDTIGLQNSTPSAHQPYLVFSATHGVEVLFPPALQERCQNGWEGVLIAGASDLPSALIEGILQPTGNPDRNRRDPFEENGLNRLSRRHGEHSLISFSQRNHEESDRAARFIAMARVSPDLRSFAEESGREFYSMHLEYALLDSRYPPLDLGPFQPMGQPLQQGSGLGLPLAHLAQVQIYTTNARQRSSGRTHSPSCQHAPGLGHKVDLITPAEFLQISPHRLCSICGGHAVRLLDEGQLTYYQAARELHRLWNEVNEWPRRWRGLTGENVTRLREELNGISLMNNDPRMDGRAIEQWNESIHQIRIRLNRIDRFIQQPNKPAKPRSYHSRGTSPSAPKETMDADVRVDFLIRGHVKSILERASDPGLRIQISVALDYLSSGRTPPPGGLALLTLLRQARAHAAEVDEWEIVHHLQETLDFAENRLSRPDYQERCHLLRKGTRDGSLHTLLTQKAMIYPRYTAEKGAEFLKKHPKASARDLVKEFAKEYRDSAYMLAPYDRPGRYLMVRGISELELWLDHAVQSRIDVEDIVDVARRIASSPETLSLIATDEEGELILRAAELRRRHAKLKELRTVVERTSALEKDLQSALIGQSWIFGGEYVGESAHRRLVVGDEIDIPLIRGDGSLHVVELKRSMNLKNGLVKRHRGEYVPTSSVNDAVAQAANYLVNLDGNRNEIKEKLGLETRRASATVLIGHPGLQSDVPEEEINEAMRKLNTMVSRVEVLTYKDLLDNAERAIGGPNPLS</sequence>
<dbReference type="RefSeq" id="WP_378576420.1">
    <property type="nucleotide sequence ID" value="NZ_JBHSFQ010000018.1"/>
</dbReference>
<gene>
    <name evidence="3" type="ORF">ACFO4E_18325</name>
</gene>
<evidence type="ECO:0000259" key="2">
    <source>
        <dbReference type="Pfam" id="PF14082"/>
    </source>
</evidence>
<protein>
    <submittedName>
        <fullName evidence="3">Shedu anti-phage system protein SduA domain-containing protein</fullName>
    </submittedName>
</protein>
<keyword evidence="4" id="KW-1185">Reference proteome</keyword>
<dbReference type="EMBL" id="JBHSFQ010000018">
    <property type="protein sequence ID" value="MFC4563821.1"/>
    <property type="molecule type" value="Genomic_DNA"/>
</dbReference>
<proteinExistence type="predicted"/>
<comment type="caution">
    <text evidence="3">The sequence shown here is derived from an EMBL/GenBank/DDBJ whole genome shotgun (WGS) entry which is preliminary data.</text>
</comment>
<feature type="region of interest" description="Disordered" evidence="1">
    <location>
        <begin position="376"/>
        <end position="396"/>
    </location>
</feature>
<dbReference type="Pfam" id="PF14082">
    <property type="entry name" value="SduA_C"/>
    <property type="match status" value="1"/>
</dbReference>
<evidence type="ECO:0000256" key="1">
    <source>
        <dbReference type="SAM" id="MobiDB-lite"/>
    </source>
</evidence>
<organism evidence="3 4">
    <name type="scientific">Nocardiopsis mangrovi</name>
    <dbReference type="NCBI Taxonomy" id="1179818"/>
    <lineage>
        <taxon>Bacteria</taxon>
        <taxon>Bacillati</taxon>
        <taxon>Actinomycetota</taxon>
        <taxon>Actinomycetes</taxon>
        <taxon>Streptosporangiales</taxon>
        <taxon>Nocardiopsidaceae</taxon>
        <taxon>Nocardiopsis</taxon>
    </lineage>
</organism>
<feature type="region of interest" description="Disordered" evidence="1">
    <location>
        <begin position="631"/>
        <end position="652"/>
    </location>
</feature>
<feature type="compositionally biased region" description="Acidic residues" evidence="1">
    <location>
        <begin position="27"/>
        <end position="38"/>
    </location>
</feature>
<accession>A0ABV9DY46</accession>
<name>A0ABV9DY46_9ACTN</name>
<dbReference type="Proteomes" id="UP001595923">
    <property type="component" value="Unassembled WGS sequence"/>
</dbReference>
<feature type="region of interest" description="Disordered" evidence="1">
    <location>
        <begin position="14"/>
        <end position="38"/>
    </location>
</feature>
<feature type="domain" description="Shedu protein SduA C-terminal" evidence="2">
    <location>
        <begin position="895"/>
        <end position="1044"/>
    </location>
</feature>
<dbReference type="InterPro" id="IPR025359">
    <property type="entry name" value="SduA_C"/>
</dbReference>
<reference evidence="4" key="1">
    <citation type="journal article" date="2019" name="Int. J. Syst. Evol. Microbiol.">
        <title>The Global Catalogue of Microorganisms (GCM) 10K type strain sequencing project: providing services to taxonomists for standard genome sequencing and annotation.</title>
        <authorList>
            <consortium name="The Broad Institute Genomics Platform"/>
            <consortium name="The Broad Institute Genome Sequencing Center for Infectious Disease"/>
            <person name="Wu L."/>
            <person name="Ma J."/>
        </authorList>
    </citation>
    <scope>NUCLEOTIDE SEQUENCE [LARGE SCALE GENOMIC DNA]</scope>
    <source>
        <strain evidence="4">XZYJ18</strain>
    </source>
</reference>